<evidence type="ECO:0000313" key="12">
    <source>
        <dbReference type="Proteomes" id="UP000637643"/>
    </source>
</evidence>
<dbReference type="InterPro" id="IPR004089">
    <property type="entry name" value="MCPsignal_dom"/>
</dbReference>
<name>A0A917FWP3_9BACL</name>
<dbReference type="SMART" id="SM00304">
    <property type="entry name" value="HAMP"/>
    <property type="match status" value="1"/>
</dbReference>
<accession>A0A917FWP3</accession>
<evidence type="ECO:0000256" key="7">
    <source>
        <dbReference type="SAM" id="Coils"/>
    </source>
</evidence>
<dbReference type="CDD" id="cd06225">
    <property type="entry name" value="HAMP"/>
    <property type="match status" value="1"/>
</dbReference>
<evidence type="ECO:0000259" key="10">
    <source>
        <dbReference type="PROSITE" id="PS50885"/>
    </source>
</evidence>
<evidence type="ECO:0000256" key="3">
    <source>
        <dbReference type="ARBA" id="ARBA00023136"/>
    </source>
</evidence>
<keyword evidence="8" id="KW-0812">Transmembrane</keyword>
<dbReference type="InterPro" id="IPR004090">
    <property type="entry name" value="Chemotax_Me-accpt_rcpt"/>
</dbReference>
<dbReference type="GO" id="GO:0007165">
    <property type="term" value="P:signal transduction"/>
    <property type="evidence" value="ECO:0007669"/>
    <property type="project" value="UniProtKB-KW"/>
</dbReference>
<dbReference type="Proteomes" id="UP000637643">
    <property type="component" value="Unassembled WGS sequence"/>
</dbReference>
<dbReference type="GO" id="GO:0004888">
    <property type="term" value="F:transmembrane signaling receptor activity"/>
    <property type="evidence" value="ECO:0007669"/>
    <property type="project" value="InterPro"/>
</dbReference>
<protein>
    <recommendedName>
        <fullName evidence="13">Methyl-accepting chemotaxis protein</fullName>
    </recommendedName>
</protein>
<keyword evidence="12" id="KW-1185">Reference proteome</keyword>
<comment type="caution">
    <text evidence="11">The sequence shown here is derived from an EMBL/GenBank/DDBJ whole genome shotgun (WGS) entry which is preliminary data.</text>
</comment>
<dbReference type="GO" id="GO:0005886">
    <property type="term" value="C:plasma membrane"/>
    <property type="evidence" value="ECO:0007669"/>
    <property type="project" value="UniProtKB-SubCell"/>
</dbReference>
<dbReference type="Gene3D" id="1.10.287.950">
    <property type="entry name" value="Methyl-accepting chemotaxis protein"/>
    <property type="match status" value="1"/>
</dbReference>
<evidence type="ECO:0008006" key="13">
    <source>
        <dbReference type="Google" id="ProtNLM"/>
    </source>
</evidence>
<feature type="domain" description="Methyl-accepting transducer" evidence="9">
    <location>
        <begin position="284"/>
        <end position="520"/>
    </location>
</feature>
<dbReference type="CDD" id="cd11386">
    <property type="entry name" value="MCP_signal"/>
    <property type="match status" value="1"/>
</dbReference>
<dbReference type="SMART" id="SM00283">
    <property type="entry name" value="MA"/>
    <property type="match status" value="1"/>
</dbReference>
<feature type="domain" description="HAMP" evidence="10">
    <location>
        <begin position="213"/>
        <end position="265"/>
    </location>
</feature>
<evidence type="ECO:0000256" key="2">
    <source>
        <dbReference type="ARBA" id="ARBA00022475"/>
    </source>
</evidence>
<keyword evidence="3 8" id="KW-0472">Membrane</keyword>
<evidence type="ECO:0000256" key="1">
    <source>
        <dbReference type="ARBA" id="ARBA00004236"/>
    </source>
</evidence>
<gene>
    <name evidence="11" type="ORF">GCM10010912_65610</name>
</gene>
<dbReference type="Pfam" id="PF12729">
    <property type="entry name" value="4HB_MCP_1"/>
    <property type="match status" value="1"/>
</dbReference>
<comment type="similarity">
    <text evidence="5">Belongs to the methyl-accepting chemotaxis (MCP) protein family.</text>
</comment>
<keyword evidence="2" id="KW-1003">Cell membrane</keyword>
<keyword evidence="4 6" id="KW-0807">Transducer</keyword>
<evidence type="ECO:0000256" key="4">
    <source>
        <dbReference type="ARBA" id="ARBA00023224"/>
    </source>
</evidence>
<dbReference type="SUPFAM" id="SSF58104">
    <property type="entry name" value="Methyl-accepting chemotaxis protein (MCP) signaling domain"/>
    <property type="match status" value="1"/>
</dbReference>
<dbReference type="PROSITE" id="PS50111">
    <property type="entry name" value="CHEMOTAXIS_TRANSDUC_2"/>
    <property type="match status" value="1"/>
</dbReference>
<dbReference type="AlphaFoldDB" id="A0A917FWP3"/>
<evidence type="ECO:0000256" key="5">
    <source>
        <dbReference type="ARBA" id="ARBA00029447"/>
    </source>
</evidence>
<organism evidence="11 12">
    <name type="scientific">Paenibacillus albidus</name>
    <dbReference type="NCBI Taxonomy" id="2041023"/>
    <lineage>
        <taxon>Bacteria</taxon>
        <taxon>Bacillati</taxon>
        <taxon>Bacillota</taxon>
        <taxon>Bacilli</taxon>
        <taxon>Bacillales</taxon>
        <taxon>Paenibacillaceae</taxon>
        <taxon>Paenibacillus</taxon>
    </lineage>
</organism>
<proteinExistence type="inferred from homology"/>
<dbReference type="InterPro" id="IPR003660">
    <property type="entry name" value="HAMP_dom"/>
</dbReference>
<dbReference type="PANTHER" id="PTHR32089:SF112">
    <property type="entry name" value="LYSOZYME-LIKE PROTEIN-RELATED"/>
    <property type="match status" value="1"/>
</dbReference>
<dbReference type="PROSITE" id="PS50885">
    <property type="entry name" value="HAMP"/>
    <property type="match status" value="1"/>
</dbReference>
<feature type="transmembrane region" description="Helical" evidence="8">
    <location>
        <begin position="13"/>
        <end position="35"/>
    </location>
</feature>
<dbReference type="PRINTS" id="PR00260">
    <property type="entry name" value="CHEMTRNSDUCR"/>
</dbReference>
<dbReference type="EMBL" id="BMKR01000055">
    <property type="protein sequence ID" value="GGG12065.1"/>
    <property type="molecule type" value="Genomic_DNA"/>
</dbReference>
<reference evidence="11" key="1">
    <citation type="journal article" date="2014" name="Int. J. Syst. Evol. Microbiol.">
        <title>Complete genome sequence of Corynebacterium casei LMG S-19264T (=DSM 44701T), isolated from a smear-ripened cheese.</title>
        <authorList>
            <consortium name="US DOE Joint Genome Institute (JGI-PGF)"/>
            <person name="Walter F."/>
            <person name="Albersmeier A."/>
            <person name="Kalinowski J."/>
            <person name="Ruckert C."/>
        </authorList>
    </citation>
    <scope>NUCLEOTIDE SEQUENCE</scope>
    <source>
        <strain evidence="11">CGMCC 1.16134</strain>
    </source>
</reference>
<sequence>MKLLKNLTVTQKLMIIILVSVLALGSVGMMGLNYIRVMAKGSDIMYTENLIPLEKTMQIRINARASDAYTLELLATEDPARNQELEDEISSAWEEIDALIAEIDNGQLNDEQQRLVDQYKQQAELLKESRNKVIELAAVNKNKEAYALYLDAVEPNRKLVNDTLKELQHLHTSFAGTINSKNQEDLNKITILVSVISFAALILLLFLSLIIARLIVKPIKEVVNLLSQAEQGDFTVKGSYQSKDEMGELSASFNNMTATLQSVFSTVHESSQMVASASEELSASSEQNSKASEHITITVQELATGAEQQVDNVEDSTRVIADITRYTQTITDNTENMRNDVLHASQMSSEGNQAIDEANQQMNSIYTNVNSLSAAVKSLHERSEQIGQITNVITDISVQTNLLALNAAIEAARAGEHGNGFAVVAAEVRKLAVKSNESTEQISQLIQLIQQDTAITLETMEKASEEVNSGLHIVNEAGNSFHKIHLAVNGMVSQIEVISTALHKMAAGTEKVNAAIYDVSAVAKESATNTQNISAATQEQLASMEEISSSSQSLASLADDLQSIIHKFKI</sequence>
<comment type="subcellular location">
    <subcellularLocation>
        <location evidence="1">Cell membrane</location>
    </subcellularLocation>
</comment>
<dbReference type="Pfam" id="PF00672">
    <property type="entry name" value="HAMP"/>
    <property type="match status" value="1"/>
</dbReference>
<keyword evidence="8" id="KW-1133">Transmembrane helix</keyword>
<dbReference type="Pfam" id="PF00015">
    <property type="entry name" value="MCPsignal"/>
    <property type="match status" value="1"/>
</dbReference>
<dbReference type="InterPro" id="IPR024478">
    <property type="entry name" value="HlyB_4HB_MCP"/>
</dbReference>
<evidence type="ECO:0000256" key="6">
    <source>
        <dbReference type="PROSITE-ProRule" id="PRU00284"/>
    </source>
</evidence>
<dbReference type="RefSeq" id="WP_189032217.1">
    <property type="nucleotide sequence ID" value="NZ_BMKR01000055.1"/>
</dbReference>
<evidence type="ECO:0000313" key="11">
    <source>
        <dbReference type="EMBL" id="GGG12065.1"/>
    </source>
</evidence>
<dbReference type="PANTHER" id="PTHR32089">
    <property type="entry name" value="METHYL-ACCEPTING CHEMOTAXIS PROTEIN MCPB"/>
    <property type="match status" value="1"/>
</dbReference>
<feature type="transmembrane region" description="Helical" evidence="8">
    <location>
        <begin position="189"/>
        <end position="216"/>
    </location>
</feature>
<feature type="coiled-coil region" evidence="7">
    <location>
        <begin position="82"/>
        <end position="136"/>
    </location>
</feature>
<evidence type="ECO:0000259" key="9">
    <source>
        <dbReference type="PROSITE" id="PS50111"/>
    </source>
</evidence>
<evidence type="ECO:0000256" key="8">
    <source>
        <dbReference type="SAM" id="Phobius"/>
    </source>
</evidence>
<keyword evidence="7" id="KW-0175">Coiled coil</keyword>
<reference evidence="11" key="2">
    <citation type="submission" date="2020-09" db="EMBL/GenBank/DDBJ databases">
        <authorList>
            <person name="Sun Q."/>
            <person name="Zhou Y."/>
        </authorList>
    </citation>
    <scope>NUCLEOTIDE SEQUENCE</scope>
    <source>
        <strain evidence="11">CGMCC 1.16134</strain>
    </source>
</reference>
<dbReference type="Gene3D" id="6.10.340.10">
    <property type="match status" value="1"/>
</dbReference>
<dbReference type="GO" id="GO:0006935">
    <property type="term" value="P:chemotaxis"/>
    <property type="evidence" value="ECO:0007669"/>
    <property type="project" value="InterPro"/>
</dbReference>